<feature type="transmembrane region" description="Helical" evidence="4">
    <location>
        <begin position="269"/>
        <end position="292"/>
    </location>
</feature>
<feature type="transmembrane region" description="Helical" evidence="4">
    <location>
        <begin position="43"/>
        <end position="68"/>
    </location>
</feature>
<dbReference type="InterPro" id="IPR011701">
    <property type="entry name" value="MFS"/>
</dbReference>
<name>A0A5B9QJR7_9BACT</name>
<feature type="transmembrane region" description="Helical" evidence="4">
    <location>
        <begin position="183"/>
        <end position="206"/>
    </location>
</feature>
<dbReference type="GO" id="GO:0022857">
    <property type="term" value="F:transmembrane transporter activity"/>
    <property type="evidence" value="ECO:0007669"/>
    <property type="project" value="InterPro"/>
</dbReference>
<feature type="transmembrane region" description="Helical" evidence="4">
    <location>
        <begin position="395"/>
        <end position="418"/>
    </location>
</feature>
<evidence type="ECO:0000256" key="3">
    <source>
        <dbReference type="ARBA" id="ARBA00023136"/>
    </source>
</evidence>
<feature type="transmembrane region" description="Helical" evidence="4">
    <location>
        <begin position="241"/>
        <end position="263"/>
    </location>
</feature>
<sequence length="456" mass="48745">MDRILTAQELATDMPPRAEDQNLVRSLGDAAFFGGMVGCGETYFSAFALAVGLGETAAGLVASVPLVAGGTLQLISPWAIRWLGSLRRWIVTGAVLQAAAFIPLAVAAWYGALSLTLLLLIASLYWAAGLATGPAWNTWIEQVVPAGQRARFFSRRSRLQQFTTFAALLAAGGMLQWSSQRGFALLGFAALFCAAGSLRLVSAWFLHRTNAPPLAPTNMLVAPLLPDASGAQTPPTSAKRLLAYLVLMQVFVQFSGPFFVPYMLERLDFSYGTFVAMISLAFVSKVFSMTFWGRVAEQRGAGKVLWLGGIGLVPLSALWIVSTNVVWLAVIQIVSGVAWAAYELGFFLMFFETLPAGQRTRLLTYYNFANTLAMAAGAMAGAGLLYVFGCHSESYYWLFGVSSAGRLLCLGVLSGIALPTHSLRAIRMRILAVRPGASSVVSPVTASAEEPADAPS</sequence>
<evidence type="ECO:0000313" key="6">
    <source>
        <dbReference type="EMBL" id="QEG39174.1"/>
    </source>
</evidence>
<dbReference type="AlphaFoldDB" id="A0A5B9QJR7"/>
<protein>
    <submittedName>
        <fullName evidence="6">Major Facilitator Superfamily protein</fullName>
    </submittedName>
</protein>
<dbReference type="Proteomes" id="UP000325286">
    <property type="component" value="Chromosome"/>
</dbReference>
<dbReference type="Gene3D" id="1.20.1250.20">
    <property type="entry name" value="MFS general substrate transporter like domains"/>
    <property type="match status" value="2"/>
</dbReference>
<dbReference type="KEGG" id="rul:UC8_11350"/>
<evidence type="ECO:0000256" key="1">
    <source>
        <dbReference type="ARBA" id="ARBA00022692"/>
    </source>
</evidence>
<accession>A0A5B9QJR7</accession>
<evidence type="ECO:0000256" key="4">
    <source>
        <dbReference type="SAM" id="Phobius"/>
    </source>
</evidence>
<feature type="transmembrane region" description="Helical" evidence="4">
    <location>
        <begin position="327"/>
        <end position="351"/>
    </location>
</feature>
<feature type="domain" description="Major facilitator superfamily (MFS) profile" evidence="5">
    <location>
        <begin position="235"/>
        <end position="456"/>
    </location>
</feature>
<evidence type="ECO:0000259" key="5">
    <source>
        <dbReference type="PROSITE" id="PS50850"/>
    </source>
</evidence>
<evidence type="ECO:0000256" key="2">
    <source>
        <dbReference type="ARBA" id="ARBA00022989"/>
    </source>
</evidence>
<dbReference type="RefSeq" id="WP_068142394.1">
    <property type="nucleotide sequence ID" value="NZ_CP042914.1"/>
</dbReference>
<keyword evidence="3 4" id="KW-0472">Membrane</keyword>
<dbReference type="InterPro" id="IPR052528">
    <property type="entry name" value="Sugar_transport-like"/>
</dbReference>
<dbReference type="PANTHER" id="PTHR23526">
    <property type="entry name" value="INTEGRAL MEMBRANE TRANSPORT PROTEIN-RELATED"/>
    <property type="match status" value="1"/>
</dbReference>
<feature type="transmembrane region" description="Helical" evidence="4">
    <location>
        <begin position="117"/>
        <end position="139"/>
    </location>
</feature>
<feature type="transmembrane region" description="Helical" evidence="4">
    <location>
        <begin position="89"/>
        <end position="111"/>
    </location>
</feature>
<feature type="transmembrane region" description="Helical" evidence="4">
    <location>
        <begin position="159"/>
        <end position="177"/>
    </location>
</feature>
<dbReference type="Pfam" id="PF07690">
    <property type="entry name" value="MFS_1"/>
    <property type="match status" value="1"/>
</dbReference>
<keyword evidence="2 4" id="KW-1133">Transmembrane helix</keyword>
<dbReference type="SUPFAM" id="SSF103473">
    <property type="entry name" value="MFS general substrate transporter"/>
    <property type="match status" value="1"/>
</dbReference>
<organism evidence="6 7">
    <name type="scientific">Roseimaritima ulvae</name>
    <dbReference type="NCBI Taxonomy" id="980254"/>
    <lineage>
        <taxon>Bacteria</taxon>
        <taxon>Pseudomonadati</taxon>
        <taxon>Planctomycetota</taxon>
        <taxon>Planctomycetia</taxon>
        <taxon>Pirellulales</taxon>
        <taxon>Pirellulaceae</taxon>
        <taxon>Roseimaritima</taxon>
    </lineage>
</organism>
<gene>
    <name evidence="6" type="ORF">UC8_11350</name>
</gene>
<reference evidence="6 7" key="1">
    <citation type="submission" date="2019-08" db="EMBL/GenBank/DDBJ databases">
        <title>Deep-cultivation of Planctomycetes and their phenomic and genomic characterization uncovers novel biology.</title>
        <authorList>
            <person name="Wiegand S."/>
            <person name="Jogler M."/>
            <person name="Boedeker C."/>
            <person name="Pinto D."/>
            <person name="Vollmers J."/>
            <person name="Rivas-Marin E."/>
            <person name="Kohn T."/>
            <person name="Peeters S.H."/>
            <person name="Heuer A."/>
            <person name="Rast P."/>
            <person name="Oberbeckmann S."/>
            <person name="Bunk B."/>
            <person name="Jeske O."/>
            <person name="Meyerdierks A."/>
            <person name="Storesund J.E."/>
            <person name="Kallscheuer N."/>
            <person name="Luecker S."/>
            <person name="Lage O.M."/>
            <person name="Pohl T."/>
            <person name="Merkel B.J."/>
            <person name="Hornburger P."/>
            <person name="Mueller R.-W."/>
            <person name="Bruemmer F."/>
            <person name="Labrenz M."/>
            <person name="Spormann A.M."/>
            <person name="Op den Camp H."/>
            <person name="Overmann J."/>
            <person name="Amann R."/>
            <person name="Jetten M.S.M."/>
            <person name="Mascher T."/>
            <person name="Medema M.H."/>
            <person name="Devos D.P."/>
            <person name="Kaster A.-K."/>
            <person name="Ovreas L."/>
            <person name="Rohde M."/>
            <person name="Galperin M.Y."/>
            <person name="Jogler C."/>
        </authorList>
    </citation>
    <scope>NUCLEOTIDE SEQUENCE [LARGE SCALE GENOMIC DNA]</scope>
    <source>
        <strain evidence="6 7">UC8</strain>
    </source>
</reference>
<dbReference type="PROSITE" id="PS50850">
    <property type="entry name" value="MFS"/>
    <property type="match status" value="1"/>
</dbReference>
<keyword evidence="1 4" id="KW-0812">Transmembrane</keyword>
<dbReference type="InterPro" id="IPR020846">
    <property type="entry name" value="MFS_dom"/>
</dbReference>
<dbReference type="OrthoDB" id="9772882at2"/>
<dbReference type="InterPro" id="IPR036259">
    <property type="entry name" value="MFS_trans_sf"/>
</dbReference>
<proteinExistence type="predicted"/>
<dbReference type="EMBL" id="CP042914">
    <property type="protein sequence ID" value="QEG39174.1"/>
    <property type="molecule type" value="Genomic_DNA"/>
</dbReference>
<feature type="transmembrane region" description="Helical" evidence="4">
    <location>
        <begin position="363"/>
        <end position="389"/>
    </location>
</feature>
<keyword evidence="7" id="KW-1185">Reference proteome</keyword>
<feature type="transmembrane region" description="Helical" evidence="4">
    <location>
        <begin position="304"/>
        <end position="321"/>
    </location>
</feature>
<evidence type="ECO:0000313" key="7">
    <source>
        <dbReference type="Proteomes" id="UP000325286"/>
    </source>
</evidence>
<dbReference type="PANTHER" id="PTHR23526:SF2">
    <property type="entry name" value="MAJOR FACILITATOR SUPERFAMILY (MFS) PROFILE DOMAIN-CONTAINING PROTEIN"/>
    <property type="match status" value="1"/>
</dbReference>